<gene>
    <name evidence="2" type="ORF">PIB30_069462</name>
</gene>
<comment type="caution">
    <text evidence="2">The sequence shown here is derived from an EMBL/GenBank/DDBJ whole genome shotgun (WGS) entry which is preliminary data.</text>
</comment>
<accession>A0ABU6TPR7</accession>
<dbReference type="Proteomes" id="UP001341840">
    <property type="component" value="Unassembled WGS sequence"/>
</dbReference>
<proteinExistence type="predicted"/>
<keyword evidence="3" id="KW-1185">Reference proteome</keyword>
<organism evidence="2 3">
    <name type="scientific">Stylosanthes scabra</name>
    <dbReference type="NCBI Taxonomy" id="79078"/>
    <lineage>
        <taxon>Eukaryota</taxon>
        <taxon>Viridiplantae</taxon>
        <taxon>Streptophyta</taxon>
        <taxon>Embryophyta</taxon>
        <taxon>Tracheophyta</taxon>
        <taxon>Spermatophyta</taxon>
        <taxon>Magnoliopsida</taxon>
        <taxon>eudicotyledons</taxon>
        <taxon>Gunneridae</taxon>
        <taxon>Pentapetalae</taxon>
        <taxon>rosids</taxon>
        <taxon>fabids</taxon>
        <taxon>Fabales</taxon>
        <taxon>Fabaceae</taxon>
        <taxon>Papilionoideae</taxon>
        <taxon>50 kb inversion clade</taxon>
        <taxon>dalbergioids sensu lato</taxon>
        <taxon>Dalbergieae</taxon>
        <taxon>Pterocarpus clade</taxon>
        <taxon>Stylosanthes</taxon>
    </lineage>
</organism>
<protein>
    <submittedName>
        <fullName evidence="2">Uncharacterized protein</fullName>
    </submittedName>
</protein>
<evidence type="ECO:0000256" key="1">
    <source>
        <dbReference type="SAM" id="MobiDB-lite"/>
    </source>
</evidence>
<feature type="compositionally biased region" description="Basic and acidic residues" evidence="1">
    <location>
        <begin position="9"/>
        <end position="23"/>
    </location>
</feature>
<name>A0ABU6TPR7_9FABA</name>
<feature type="region of interest" description="Disordered" evidence="1">
    <location>
        <begin position="1"/>
        <end position="52"/>
    </location>
</feature>
<reference evidence="2 3" key="1">
    <citation type="journal article" date="2023" name="Plants (Basel)">
        <title>Bridging the Gap: Combining Genomics and Transcriptomics Approaches to Understand Stylosanthes scabra, an Orphan Legume from the Brazilian Caatinga.</title>
        <authorList>
            <person name="Ferreira-Neto J.R.C."/>
            <person name="da Silva M.D."/>
            <person name="Binneck E."/>
            <person name="de Melo N.F."/>
            <person name="da Silva R.H."/>
            <person name="de Melo A.L.T.M."/>
            <person name="Pandolfi V."/>
            <person name="Bustamante F.O."/>
            <person name="Brasileiro-Vidal A.C."/>
            <person name="Benko-Iseppon A.M."/>
        </authorList>
    </citation>
    <scope>NUCLEOTIDE SEQUENCE [LARGE SCALE GENOMIC DNA]</scope>
    <source>
        <tissue evidence="2">Leaves</tissue>
    </source>
</reference>
<sequence length="110" mass="12259">MASSPPRRVSPEGKAEASEDKIDTASSPSPKAETPPPYDPKGNPLRPIIREYDPQNGHHSLIVNHLLPNTHQKQKHLLLMIKRETPLDQLSGSMTPQNGLRIFPLVLYHS</sequence>
<evidence type="ECO:0000313" key="3">
    <source>
        <dbReference type="Proteomes" id="UP001341840"/>
    </source>
</evidence>
<evidence type="ECO:0000313" key="2">
    <source>
        <dbReference type="EMBL" id="MED6150140.1"/>
    </source>
</evidence>
<dbReference type="EMBL" id="JASCZI010091384">
    <property type="protein sequence ID" value="MED6150140.1"/>
    <property type="molecule type" value="Genomic_DNA"/>
</dbReference>